<dbReference type="GO" id="GO:0005886">
    <property type="term" value="C:plasma membrane"/>
    <property type="evidence" value="ECO:0007669"/>
    <property type="project" value="UniProtKB-SubCell"/>
</dbReference>
<feature type="non-terminal residue" evidence="2">
    <location>
        <position position="1"/>
    </location>
</feature>
<accession>A0A8S3G1P6</accession>
<keyword evidence="1" id="KW-1003">Cell membrane</keyword>
<dbReference type="AlphaFoldDB" id="A0A8S3G1P6"/>
<evidence type="ECO:0000313" key="2">
    <source>
        <dbReference type="EMBL" id="CAF5146867.1"/>
    </source>
</evidence>
<keyword evidence="1" id="KW-0636">Prenylation</keyword>
<evidence type="ECO:0000256" key="1">
    <source>
        <dbReference type="RuleBase" id="RU364123"/>
    </source>
</evidence>
<gene>
    <name evidence="2" type="ORF">BYL167_LOCUS71391</name>
</gene>
<sequence length="199" mass="23006">VGIHIQQIKDLDLIQVRSVQVLQNIYSHLGRNERLGLTGRPSFDMGPFSTSKLYTICGRTLVFTPSFMDQHTFYLASDIDYIIDRFRTYIAFLNRNWNNITGRPVVVFVLRSDLIDVDSIPKNVVQTLKKIKAGYTNGVRVHMGKLEDFINTSCVASLDFVFREDDNEDVEEKLMELLQSNSDFNQMSTFLSYQNVDYR</sequence>
<keyword evidence="1" id="KW-0449">Lipoprotein</keyword>
<dbReference type="EMBL" id="CAJOBH010255297">
    <property type="protein sequence ID" value="CAF5146867.1"/>
    <property type="molecule type" value="Genomic_DNA"/>
</dbReference>
<comment type="pathway">
    <text evidence="1">Glycan biosynthesis; glycogen metabolism.</text>
</comment>
<keyword evidence="1" id="KW-0119">Carbohydrate metabolism</keyword>
<keyword evidence="1" id="KW-0321">Glycogen metabolism</keyword>
<reference evidence="2" key="1">
    <citation type="submission" date="2021-02" db="EMBL/GenBank/DDBJ databases">
        <authorList>
            <person name="Nowell W R."/>
        </authorList>
    </citation>
    <scope>NUCLEOTIDE SEQUENCE</scope>
</reference>
<protein>
    <recommendedName>
        <fullName evidence="1">Phosphorylase b kinase regulatory subunit</fullName>
    </recommendedName>
</protein>
<comment type="subcellular location">
    <subcellularLocation>
        <location evidence="1">Cell membrane</location>
        <topology evidence="1">Lipid-anchor</topology>
        <orientation evidence="1">Cytoplasmic side</orientation>
    </subcellularLocation>
</comment>
<keyword evidence="1" id="KW-0472">Membrane</keyword>
<comment type="similarity">
    <text evidence="1">Belongs to the phosphorylase b kinase regulatory chain family.</text>
</comment>
<proteinExistence type="inferred from homology"/>
<dbReference type="PANTHER" id="PTHR10749">
    <property type="entry name" value="PHOSPHORYLASE B KINASE REGULATORY SUBUNIT"/>
    <property type="match status" value="1"/>
</dbReference>
<dbReference type="InterPro" id="IPR008734">
    <property type="entry name" value="PHK_A/B_su"/>
</dbReference>
<name>A0A8S3G1P6_9BILA</name>
<feature type="non-terminal residue" evidence="2">
    <location>
        <position position="199"/>
    </location>
</feature>
<dbReference type="GO" id="GO:0005977">
    <property type="term" value="P:glycogen metabolic process"/>
    <property type="evidence" value="ECO:0007669"/>
    <property type="project" value="UniProtKB-KW"/>
</dbReference>
<organism evidence="2 3">
    <name type="scientific">Rotaria magnacalcarata</name>
    <dbReference type="NCBI Taxonomy" id="392030"/>
    <lineage>
        <taxon>Eukaryota</taxon>
        <taxon>Metazoa</taxon>
        <taxon>Spiralia</taxon>
        <taxon>Gnathifera</taxon>
        <taxon>Rotifera</taxon>
        <taxon>Eurotatoria</taxon>
        <taxon>Bdelloidea</taxon>
        <taxon>Philodinida</taxon>
        <taxon>Philodinidae</taxon>
        <taxon>Rotaria</taxon>
    </lineage>
</organism>
<dbReference type="GO" id="GO:0005516">
    <property type="term" value="F:calmodulin binding"/>
    <property type="evidence" value="ECO:0007669"/>
    <property type="project" value="UniProtKB-KW"/>
</dbReference>
<keyword evidence="1" id="KW-0112">Calmodulin-binding</keyword>
<dbReference type="PANTHER" id="PTHR10749:SF7">
    <property type="entry name" value="PHOSPHORYLASE B KINASE REGULATORY SUBUNIT ALPHA-RELATED"/>
    <property type="match status" value="1"/>
</dbReference>
<dbReference type="GO" id="GO:0005964">
    <property type="term" value="C:phosphorylase kinase complex"/>
    <property type="evidence" value="ECO:0007669"/>
    <property type="project" value="TreeGrafter"/>
</dbReference>
<evidence type="ECO:0000313" key="3">
    <source>
        <dbReference type="Proteomes" id="UP000681967"/>
    </source>
</evidence>
<dbReference type="Proteomes" id="UP000681967">
    <property type="component" value="Unassembled WGS sequence"/>
</dbReference>
<comment type="function">
    <text evidence="1">Phosphorylase b kinase catalyzes the phosphorylation of serine in certain substrates, including troponin I.</text>
</comment>
<comment type="caution">
    <text evidence="2">The sequence shown here is derived from an EMBL/GenBank/DDBJ whole genome shotgun (WGS) entry which is preliminary data.</text>
</comment>